<keyword evidence="1" id="KW-0732">Signal</keyword>
<dbReference type="InterPro" id="IPR029058">
    <property type="entry name" value="AB_hydrolase_fold"/>
</dbReference>
<name>A0ABS6Z6J6_9ACTN</name>
<dbReference type="InterPro" id="IPR050583">
    <property type="entry name" value="Mycobacterial_A85_antigen"/>
</dbReference>
<evidence type="ECO:0000256" key="1">
    <source>
        <dbReference type="SAM" id="SignalP"/>
    </source>
</evidence>
<sequence>MHGTVIPMRPKTAPAAMAAVLLTALISTLLTACSGKGDKVSFDNPAATSGKSPSPRALTENERRAQAMTQLPTGPAAEFTKESDVEGGTTISVTTLAGKKSGFTGQVWVWVPKQYFEPRYSQSGFPVMITLPGGKGFPKNYWIGTGLGLQTGIHKWSQEGQSLPFIVVMPVLNPGKEYYQDGSDIPGQAKMGTWLTEDVPDLVKANFRTFKSRDGWGWMGSSSGGFAALKFVLQKPDQFKAVIASGPDTRPDSPLWKGYEEEKQANNPERLAKDLIAKGGPDVFVAFQIGTAESGMPNLQNFIKNYGKGPIKTHLQVIQNGEHDAKSYMRGMGDGTMKWFSDQLQGPIATP</sequence>
<protein>
    <recommendedName>
        <fullName evidence="4">Esterase</fullName>
    </recommendedName>
</protein>
<dbReference type="PANTHER" id="PTHR48098">
    <property type="entry name" value="ENTEROCHELIN ESTERASE-RELATED"/>
    <property type="match status" value="1"/>
</dbReference>
<feature type="chain" id="PRO_5046977240" description="Esterase" evidence="1">
    <location>
        <begin position="33"/>
        <end position="351"/>
    </location>
</feature>
<keyword evidence="3" id="KW-1185">Reference proteome</keyword>
<dbReference type="Gene3D" id="3.40.50.1820">
    <property type="entry name" value="alpha/beta hydrolase"/>
    <property type="match status" value="1"/>
</dbReference>
<gene>
    <name evidence="2" type="ORF">GPJ59_16195</name>
</gene>
<proteinExistence type="predicted"/>
<dbReference type="InterPro" id="IPR000801">
    <property type="entry name" value="Esterase-like"/>
</dbReference>
<organism evidence="2 3">
    <name type="scientific">Streptomyces bambusae</name>
    <dbReference type="NCBI Taxonomy" id="1550616"/>
    <lineage>
        <taxon>Bacteria</taxon>
        <taxon>Bacillati</taxon>
        <taxon>Actinomycetota</taxon>
        <taxon>Actinomycetes</taxon>
        <taxon>Kitasatosporales</taxon>
        <taxon>Streptomycetaceae</taxon>
        <taxon>Streptomyces</taxon>
    </lineage>
</organism>
<dbReference type="Pfam" id="PF00756">
    <property type="entry name" value="Esterase"/>
    <property type="match status" value="1"/>
</dbReference>
<dbReference type="Proteomes" id="UP000812013">
    <property type="component" value="Unassembled WGS sequence"/>
</dbReference>
<dbReference type="PANTHER" id="PTHR48098:SF6">
    <property type="entry name" value="FERRI-BACILLIBACTIN ESTERASE BESA"/>
    <property type="match status" value="1"/>
</dbReference>
<dbReference type="SUPFAM" id="SSF53474">
    <property type="entry name" value="alpha/beta-Hydrolases"/>
    <property type="match status" value="1"/>
</dbReference>
<evidence type="ECO:0008006" key="4">
    <source>
        <dbReference type="Google" id="ProtNLM"/>
    </source>
</evidence>
<reference evidence="2 3" key="1">
    <citation type="submission" date="2019-12" db="EMBL/GenBank/DDBJ databases">
        <title>Genome sequence of Streptomyces bambusae.</title>
        <authorList>
            <person name="Bansal K."/>
            <person name="Choksket S."/>
            <person name="Korpole S."/>
            <person name="Patil P.B."/>
        </authorList>
    </citation>
    <scope>NUCLEOTIDE SEQUENCE [LARGE SCALE GENOMIC DNA]</scope>
    <source>
        <strain evidence="2 3">SK60</strain>
    </source>
</reference>
<feature type="signal peptide" evidence="1">
    <location>
        <begin position="1"/>
        <end position="32"/>
    </location>
</feature>
<evidence type="ECO:0000313" key="3">
    <source>
        <dbReference type="Proteomes" id="UP000812013"/>
    </source>
</evidence>
<dbReference type="EMBL" id="WTFF01000102">
    <property type="protein sequence ID" value="MBW5483388.1"/>
    <property type="molecule type" value="Genomic_DNA"/>
</dbReference>
<accession>A0ABS6Z6J6</accession>
<comment type="caution">
    <text evidence="2">The sequence shown here is derived from an EMBL/GenBank/DDBJ whole genome shotgun (WGS) entry which is preliminary data.</text>
</comment>
<evidence type="ECO:0000313" key="2">
    <source>
        <dbReference type="EMBL" id="MBW5483388.1"/>
    </source>
</evidence>